<feature type="region of interest" description="Disordered" evidence="2">
    <location>
        <begin position="116"/>
        <end position="136"/>
    </location>
</feature>
<feature type="compositionally biased region" description="Low complexity" evidence="2">
    <location>
        <begin position="117"/>
        <end position="136"/>
    </location>
</feature>
<name>A0A8J5PLN5_FUSOX</name>
<protein>
    <submittedName>
        <fullName evidence="3">Uncharacterized protein</fullName>
    </submittedName>
</protein>
<evidence type="ECO:0000256" key="1">
    <source>
        <dbReference type="SAM" id="Coils"/>
    </source>
</evidence>
<gene>
    <name evidence="3" type="ORF">Forpi1262_v014454</name>
</gene>
<organism evidence="3 4">
    <name type="scientific">Fusarium oxysporum f. sp. raphani</name>
    <dbReference type="NCBI Taxonomy" id="96318"/>
    <lineage>
        <taxon>Eukaryota</taxon>
        <taxon>Fungi</taxon>
        <taxon>Dikarya</taxon>
        <taxon>Ascomycota</taxon>
        <taxon>Pezizomycotina</taxon>
        <taxon>Sordariomycetes</taxon>
        <taxon>Hypocreomycetidae</taxon>
        <taxon>Hypocreales</taxon>
        <taxon>Nectriaceae</taxon>
        <taxon>Fusarium</taxon>
        <taxon>Fusarium oxysporum species complex</taxon>
    </lineage>
</organism>
<reference evidence="3" key="1">
    <citation type="submission" date="2021-04" db="EMBL/GenBank/DDBJ databases">
        <title>First draft genome resource for Brassicaceae pathogens Fusarium oxysporum f. sp. raphani and Fusarium oxysporum f. sp. rapae.</title>
        <authorList>
            <person name="Asai S."/>
        </authorList>
    </citation>
    <scope>NUCLEOTIDE SEQUENCE</scope>
    <source>
        <strain evidence="3">Tf1262</strain>
    </source>
</reference>
<evidence type="ECO:0000256" key="2">
    <source>
        <dbReference type="SAM" id="MobiDB-lite"/>
    </source>
</evidence>
<sequence length="136" mass="15724">MPDHPIPPTLPANRAEFEAHYGKDPDSWIRYLSEAHAWMAEQEANQRITDRKLVELQVQVKTQQEEISTLQEDLQAARVERSAAMMQRSWVEERLDKKEKELETARDEARQAINAKLPTVVVPTPTTTPTPLLRRK</sequence>
<comment type="caution">
    <text evidence="3">The sequence shown here is derived from an EMBL/GenBank/DDBJ whole genome shotgun (WGS) entry which is preliminary data.</text>
</comment>
<keyword evidence="1" id="KW-0175">Coiled coil</keyword>
<feature type="coiled-coil region" evidence="1">
    <location>
        <begin position="53"/>
        <end position="115"/>
    </location>
</feature>
<accession>A0A8J5PLN5</accession>
<dbReference type="Proteomes" id="UP000693942">
    <property type="component" value="Unassembled WGS sequence"/>
</dbReference>
<proteinExistence type="predicted"/>
<evidence type="ECO:0000313" key="4">
    <source>
        <dbReference type="Proteomes" id="UP000693942"/>
    </source>
</evidence>
<evidence type="ECO:0000313" key="3">
    <source>
        <dbReference type="EMBL" id="KAG7424390.1"/>
    </source>
</evidence>
<dbReference type="AlphaFoldDB" id="A0A8J5PLN5"/>
<dbReference type="EMBL" id="JAELUR010000013">
    <property type="protein sequence ID" value="KAG7424390.1"/>
    <property type="molecule type" value="Genomic_DNA"/>
</dbReference>